<evidence type="ECO:0000256" key="3">
    <source>
        <dbReference type="ARBA" id="ARBA00007812"/>
    </source>
</evidence>
<evidence type="ECO:0000259" key="16">
    <source>
        <dbReference type="Pfam" id="PF02775"/>
    </source>
</evidence>
<evidence type="ECO:0000256" key="10">
    <source>
        <dbReference type="ARBA" id="ARBA00022842"/>
    </source>
</evidence>
<comment type="catalytic activity">
    <reaction evidence="13 14">
        <text>2 pyruvate + H(+) = (2S)-2-acetolactate + CO2</text>
        <dbReference type="Rhea" id="RHEA:25249"/>
        <dbReference type="ChEBI" id="CHEBI:15361"/>
        <dbReference type="ChEBI" id="CHEBI:15378"/>
        <dbReference type="ChEBI" id="CHEBI:16526"/>
        <dbReference type="ChEBI" id="CHEBI:58476"/>
        <dbReference type="EC" id="2.2.1.6"/>
    </reaction>
</comment>
<dbReference type="InterPro" id="IPR012000">
    <property type="entry name" value="Thiamin_PyroP_enz_cen_dom"/>
</dbReference>
<dbReference type="InterPro" id="IPR012001">
    <property type="entry name" value="Thiamin_PyroP_enz_TPP-bd_dom"/>
</dbReference>
<evidence type="ECO:0000256" key="8">
    <source>
        <dbReference type="ARBA" id="ARBA00022723"/>
    </source>
</evidence>
<dbReference type="FunFam" id="3.40.50.970:FF:000007">
    <property type="entry name" value="Acetolactate synthase"/>
    <property type="match status" value="1"/>
</dbReference>
<dbReference type="Proteomes" id="UP000215383">
    <property type="component" value="Chromosome 1"/>
</dbReference>
<comment type="cofactor">
    <cofactor evidence="14">
        <name>thiamine diphosphate</name>
        <dbReference type="ChEBI" id="CHEBI:58937"/>
    </cofactor>
    <text evidence="14">Binds 1 thiamine pyrophosphate per subunit.</text>
</comment>
<reference evidence="18 19" key="1">
    <citation type="submission" date="2017-06" db="EMBL/GenBank/DDBJ databases">
        <authorList>
            <consortium name="Pathogen Informatics"/>
        </authorList>
    </citation>
    <scope>NUCLEOTIDE SEQUENCE [LARGE SCALE GENOMIC DNA]</scope>
    <source>
        <strain evidence="18 19">NCTC10570</strain>
    </source>
</reference>
<keyword evidence="6" id="KW-0285">Flavoprotein</keyword>
<dbReference type="EC" id="2.2.1.6" evidence="4 14"/>
<dbReference type="PROSITE" id="PS00187">
    <property type="entry name" value="TPP_ENZYMES"/>
    <property type="match status" value="1"/>
</dbReference>
<dbReference type="eggNOG" id="COG0028">
    <property type="taxonomic scope" value="Bacteria"/>
</dbReference>
<dbReference type="SUPFAM" id="SSF52467">
    <property type="entry name" value="DHS-like NAD/FAD-binding domain"/>
    <property type="match status" value="1"/>
</dbReference>
<dbReference type="CDD" id="cd02015">
    <property type="entry name" value="TPP_AHAS"/>
    <property type="match status" value="1"/>
</dbReference>
<keyword evidence="7 14" id="KW-0808">Transferase</keyword>
<keyword evidence="11 14" id="KW-0786">Thiamine pyrophosphate</keyword>
<dbReference type="InterPro" id="IPR039368">
    <property type="entry name" value="AHAS_TPP"/>
</dbReference>
<evidence type="ECO:0000259" key="15">
    <source>
        <dbReference type="Pfam" id="PF00205"/>
    </source>
</evidence>
<evidence type="ECO:0000313" key="19">
    <source>
        <dbReference type="Proteomes" id="UP000215383"/>
    </source>
</evidence>
<keyword evidence="8 14" id="KW-0479">Metal-binding</keyword>
<comment type="similarity">
    <text evidence="3 14">Belongs to the TPP enzyme family.</text>
</comment>
<keyword evidence="10 14" id="KW-0460">Magnesium</keyword>
<dbReference type="CDD" id="cd07035">
    <property type="entry name" value="TPP_PYR_POX_like"/>
    <property type="match status" value="1"/>
</dbReference>
<dbReference type="PANTHER" id="PTHR18968:SF13">
    <property type="entry name" value="ACETOLACTATE SYNTHASE CATALYTIC SUBUNIT, MITOCHONDRIAL"/>
    <property type="match status" value="1"/>
</dbReference>
<dbReference type="GO" id="GO:0009099">
    <property type="term" value="P:L-valine biosynthetic process"/>
    <property type="evidence" value="ECO:0007669"/>
    <property type="project" value="UniProtKB-UniPathway"/>
</dbReference>
<dbReference type="UniPathway" id="UPA00047">
    <property type="reaction ID" value="UER00055"/>
</dbReference>
<evidence type="ECO:0000256" key="5">
    <source>
        <dbReference type="ARBA" id="ARBA00022605"/>
    </source>
</evidence>
<dbReference type="Pfam" id="PF02775">
    <property type="entry name" value="TPP_enzyme_C"/>
    <property type="match status" value="1"/>
</dbReference>
<dbReference type="Gene3D" id="3.40.50.970">
    <property type="match status" value="2"/>
</dbReference>
<dbReference type="FunFam" id="3.40.50.970:FF:000016">
    <property type="entry name" value="Acetolactate synthase"/>
    <property type="match status" value="1"/>
</dbReference>
<dbReference type="InterPro" id="IPR000399">
    <property type="entry name" value="TPP-bd_CS"/>
</dbReference>
<dbReference type="InterPro" id="IPR045229">
    <property type="entry name" value="TPP_enz"/>
</dbReference>
<organism evidence="18 19">
    <name type="scientific">Megamonas hypermegale</name>
    <dbReference type="NCBI Taxonomy" id="158847"/>
    <lineage>
        <taxon>Bacteria</taxon>
        <taxon>Bacillati</taxon>
        <taxon>Bacillota</taxon>
        <taxon>Negativicutes</taxon>
        <taxon>Selenomonadales</taxon>
        <taxon>Selenomonadaceae</taxon>
        <taxon>Megamonas</taxon>
    </lineage>
</organism>
<comment type="pathway">
    <text evidence="1 14">Amino-acid biosynthesis; L-isoleucine biosynthesis; L-isoleucine from 2-oxobutanoate: step 1/4.</text>
</comment>
<evidence type="ECO:0000256" key="7">
    <source>
        <dbReference type="ARBA" id="ARBA00022679"/>
    </source>
</evidence>
<dbReference type="AlphaFoldDB" id="A0A239TMQ9"/>
<sequence>MNGAQAVIECLKKENVDLVFGYPGGAVLTLYDALYQSSLRHILTKHEQGAVHAADGYARSTGKVGVCFATSGPGAANLVTGIATANIDSIPLVCITGQVATHLIGRDAFQEADVCGITAPVTKHNYLIKKVEDLPRVFKEAFYIASSGRPGPVVIDIAKNVFEAEIDFSYPTEVNLPGYHPKKEGNTHDIDDLIIAMQEAEKPVIFVGGGVILSDTAPYIRQIAEATGIPVVESLMGRGSLPCDMPESLGMVGMHGTYFANTAVMESDLLIGIGARFDDRVTSKTSDFAPNAKIAHFDIDSAEINKNVMVDYPVVGDLRWSLPLFAAKLSVIGNKLKKLYQPWRDYIFDVKKNNPLLFRKNSEYIMPEEVITAVSDVSDENTIIVTDVGQHQMWAAQYYNFQKARTLITSGGLGTMGFGLPAAIGAKLANPDKKVVLFTGDGSIMMNCQEFATLADNDLDIKVVVLNNHMLGMVAQWQRMFYNRHYAHSVLRGKTDLVKLAEAMGVKGYRLDNKAAFNEHFAEILKSEGAALIDVLIPDEENVFPMVPAGGRLDQMVLEAEQ</sequence>
<evidence type="ECO:0000256" key="13">
    <source>
        <dbReference type="ARBA" id="ARBA00048670"/>
    </source>
</evidence>
<evidence type="ECO:0000256" key="1">
    <source>
        <dbReference type="ARBA" id="ARBA00004974"/>
    </source>
</evidence>
<dbReference type="InterPro" id="IPR012846">
    <property type="entry name" value="Acetolactate_synth_lsu"/>
</dbReference>
<dbReference type="GO" id="GO:0009097">
    <property type="term" value="P:isoleucine biosynthetic process"/>
    <property type="evidence" value="ECO:0007669"/>
    <property type="project" value="UniProtKB-UniPathway"/>
</dbReference>
<dbReference type="InterPro" id="IPR029061">
    <property type="entry name" value="THDP-binding"/>
</dbReference>
<name>A0A239TMQ9_9FIRM</name>
<evidence type="ECO:0000256" key="9">
    <source>
        <dbReference type="ARBA" id="ARBA00022827"/>
    </source>
</evidence>
<dbReference type="GO" id="GO:0005948">
    <property type="term" value="C:acetolactate synthase complex"/>
    <property type="evidence" value="ECO:0007669"/>
    <property type="project" value="TreeGrafter"/>
</dbReference>
<evidence type="ECO:0000256" key="12">
    <source>
        <dbReference type="ARBA" id="ARBA00023304"/>
    </source>
</evidence>
<comment type="pathway">
    <text evidence="2 14">Amino-acid biosynthesis; L-valine biosynthesis; L-valine from pyruvate: step 1/4.</text>
</comment>
<keyword evidence="19" id="KW-1185">Reference proteome</keyword>
<evidence type="ECO:0000256" key="11">
    <source>
        <dbReference type="ARBA" id="ARBA00023052"/>
    </source>
</evidence>
<proteinExistence type="inferred from homology"/>
<dbReference type="SUPFAM" id="SSF52518">
    <property type="entry name" value="Thiamin diphosphate-binding fold (THDP-binding)"/>
    <property type="match status" value="2"/>
</dbReference>
<dbReference type="EMBL" id="LT906446">
    <property type="protein sequence ID" value="SNU99127.1"/>
    <property type="molecule type" value="Genomic_DNA"/>
</dbReference>
<dbReference type="UniPathway" id="UPA00049">
    <property type="reaction ID" value="UER00059"/>
</dbReference>
<dbReference type="InterPro" id="IPR011766">
    <property type="entry name" value="TPP_enzyme_TPP-bd"/>
</dbReference>
<keyword evidence="12 14" id="KW-0100">Branched-chain amino acid biosynthesis</keyword>
<dbReference type="NCBIfam" id="TIGR00118">
    <property type="entry name" value="acolac_lg"/>
    <property type="match status" value="1"/>
</dbReference>
<dbReference type="Gene3D" id="3.40.50.1220">
    <property type="entry name" value="TPP-binding domain"/>
    <property type="match status" value="1"/>
</dbReference>
<evidence type="ECO:0000256" key="2">
    <source>
        <dbReference type="ARBA" id="ARBA00005025"/>
    </source>
</evidence>
<dbReference type="Pfam" id="PF00205">
    <property type="entry name" value="TPP_enzyme_M"/>
    <property type="match status" value="1"/>
</dbReference>
<dbReference type="Pfam" id="PF02776">
    <property type="entry name" value="TPP_enzyme_N"/>
    <property type="match status" value="1"/>
</dbReference>
<protein>
    <recommendedName>
        <fullName evidence="4 14">Acetolactate synthase</fullName>
        <ecNumber evidence="4 14">2.2.1.6</ecNumber>
    </recommendedName>
</protein>
<dbReference type="InterPro" id="IPR029035">
    <property type="entry name" value="DHS-like_NAD/FAD-binding_dom"/>
</dbReference>
<evidence type="ECO:0000259" key="17">
    <source>
        <dbReference type="Pfam" id="PF02776"/>
    </source>
</evidence>
<dbReference type="PANTHER" id="PTHR18968">
    <property type="entry name" value="THIAMINE PYROPHOSPHATE ENZYMES"/>
    <property type="match status" value="1"/>
</dbReference>
<gene>
    <name evidence="18" type="primary">ilvB</name>
    <name evidence="18" type="ORF">SAMEA4364220_01053</name>
</gene>
<evidence type="ECO:0000256" key="6">
    <source>
        <dbReference type="ARBA" id="ARBA00022630"/>
    </source>
</evidence>
<evidence type="ECO:0000313" key="18">
    <source>
        <dbReference type="EMBL" id="SNU99127.1"/>
    </source>
</evidence>
<keyword evidence="9" id="KW-0274">FAD</keyword>
<feature type="domain" description="Thiamine pyrophosphate enzyme N-terminal TPP-binding" evidence="17">
    <location>
        <begin position="1"/>
        <end position="114"/>
    </location>
</feature>
<dbReference type="GO" id="GO:0003984">
    <property type="term" value="F:acetolactate synthase activity"/>
    <property type="evidence" value="ECO:0007669"/>
    <property type="project" value="UniProtKB-EC"/>
</dbReference>
<keyword evidence="5 14" id="KW-0028">Amino-acid biosynthesis</keyword>
<dbReference type="GO" id="GO:0030976">
    <property type="term" value="F:thiamine pyrophosphate binding"/>
    <property type="evidence" value="ECO:0007669"/>
    <property type="project" value="UniProtKB-UniRule"/>
</dbReference>
<comment type="cofactor">
    <cofactor evidence="14">
        <name>Mg(2+)</name>
        <dbReference type="ChEBI" id="CHEBI:18420"/>
    </cofactor>
    <text evidence="14">Binds 1 Mg(2+) ion per subunit.</text>
</comment>
<accession>A0A239TMQ9</accession>
<dbReference type="GO" id="GO:0000287">
    <property type="term" value="F:magnesium ion binding"/>
    <property type="evidence" value="ECO:0007669"/>
    <property type="project" value="UniProtKB-UniRule"/>
</dbReference>
<feature type="domain" description="Thiamine pyrophosphate enzyme central" evidence="15">
    <location>
        <begin position="191"/>
        <end position="322"/>
    </location>
</feature>
<dbReference type="FunFam" id="3.40.50.1220:FF:000008">
    <property type="entry name" value="Acetolactate synthase"/>
    <property type="match status" value="1"/>
</dbReference>
<evidence type="ECO:0000256" key="4">
    <source>
        <dbReference type="ARBA" id="ARBA00013145"/>
    </source>
</evidence>
<feature type="domain" description="Thiamine pyrophosphate enzyme TPP-binding" evidence="16">
    <location>
        <begin position="387"/>
        <end position="535"/>
    </location>
</feature>
<dbReference type="GO" id="GO:0050660">
    <property type="term" value="F:flavin adenine dinucleotide binding"/>
    <property type="evidence" value="ECO:0007669"/>
    <property type="project" value="InterPro"/>
</dbReference>
<evidence type="ECO:0000256" key="14">
    <source>
        <dbReference type="RuleBase" id="RU003591"/>
    </source>
</evidence>